<organism evidence="1 2">
    <name type="scientific">Aspergillus steynii IBT 23096</name>
    <dbReference type="NCBI Taxonomy" id="1392250"/>
    <lineage>
        <taxon>Eukaryota</taxon>
        <taxon>Fungi</taxon>
        <taxon>Dikarya</taxon>
        <taxon>Ascomycota</taxon>
        <taxon>Pezizomycotina</taxon>
        <taxon>Eurotiomycetes</taxon>
        <taxon>Eurotiomycetidae</taxon>
        <taxon>Eurotiales</taxon>
        <taxon>Aspergillaceae</taxon>
        <taxon>Aspergillus</taxon>
        <taxon>Aspergillus subgen. Circumdati</taxon>
    </lineage>
</organism>
<protein>
    <submittedName>
        <fullName evidence="1">Uncharacterized protein</fullName>
    </submittedName>
</protein>
<reference evidence="1 2" key="1">
    <citation type="submission" date="2016-12" db="EMBL/GenBank/DDBJ databases">
        <title>The genomes of Aspergillus section Nigri reveals drivers in fungal speciation.</title>
        <authorList>
            <consortium name="DOE Joint Genome Institute"/>
            <person name="Vesth T.C."/>
            <person name="Nybo J."/>
            <person name="Theobald S."/>
            <person name="Brandl J."/>
            <person name="Frisvad J.C."/>
            <person name="Nielsen K.F."/>
            <person name="Lyhne E.K."/>
            <person name="Kogle M.E."/>
            <person name="Kuo A."/>
            <person name="Riley R."/>
            <person name="Clum A."/>
            <person name="Nolan M."/>
            <person name="Lipzen A."/>
            <person name="Salamov A."/>
            <person name="Henrissat B."/>
            <person name="Wiebenga A."/>
            <person name="De Vries R.P."/>
            <person name="Grigoriev I.V."/>
            <person name="Mortensen U.H."/>
            <person name="Andersen M.R."/>
            <person name="Baker S.E."/>
        </authorList>
    </citation>
    <scope>NUCLEOTIDE SEQUENCE [LARGE SCALE GENOMIC DNA]</scope>
    <source>
        <strain evidence="1 2">IBT 23096</strain>
    </source>
</reference>
<proteinExistence type="predicted"/>
<name>A0A2I2GIU9_9EURO</name>
<accession>A0A2I2GIU9</accession>
<dbReference type="AlphaFoldDB" id="A0A2I2GIU9"/>
<dbReference type="RefSeq" id="XP_024708102.1">
    <property type="nucleotide sequence ID" value="XM_024842325.1"/>
</dbReference>
<evidence type="ECO:0000313" key="2">
    <source>
        <dbReference type="Proteomes" id="UP000234275"/>
    </source>
</evidence>
<gene>
    <name evidence="1" type="ORF">P170DRAFT_112753</name>
</gene>
<keyword evidence="2" id="KW-1185">Reference proteome</keyword>
<sequence length="111" mass="12102">MYSKAAHPTPYSVLLIFYGVCTVHSPSLRRHSASAPLPGPAECVLCMALQDPKLLRRPFRGCFDRGLRLEIPAVLPYPCTTLLVHLAPILRALETTTVTIPPTVHTIGAES</sequence>
<evidence type="ECO:0000313" key="1">
    <source>
        <dbReference type="EMBL" id="PLB52800.1"/>
    </source>
</evidence>
<dbReference type="VEuPathDB" id="FungiDB:P170DRAFT_112753"/>
<dbReference type="Proteomes" id="UP000234275">
    <property type="component" value="Unassembled WGS sequence"/>
</dbReference>
<dbReference type="EMBL" id="MSFO01000002">
    <property type="protein sequence ID" value="PLB52800.1"/>
    <property type="molecule type" value="Genomic_DNA"/>
</dbReference>
<dbReference type="GeneID" id="36550020"/>
<comment type="caution">
    <text evidence="1">The sequence shown here is derived from an EMBL/GenBank/DDBJ whole genome shotgun (WGS) entry which is preliminary data.</text>
</comment>